<dbReference type="InterPro" id="IPR051380">
    <property type="entry name" value="pH-response_reg_palI/RIM9"/>
</dbReference>
<comment type="caution">
    <text evidence="7">The sequence shown here is derived from an EMBL/GenBank/DDBJ whole genome shotgun (WGS) entry which is preliminary data.</text>
</comment>
<feature type="compositionally biased region" description="Polar residues" evidence="5">
    <location>
        <begin position="839"/>
        <end position="855"/>
    </location>
</feature>
<dbReference type="OrthoDB" id="2354757at2759"/>
<feature type="region of interest" description="Disordered" evidence="5">
    <location>
        <begin position="260"/>
        <end position="283"/>
    </location>
</feature>
<keyword evidence="3 6" id="KW-1133">Transmembrane helix</keyword>
<evidence type="ECO:0000256" key="2">
    <source>
        <dbReference type="ARBA" id="ARBA00022692"/>
    </source>
</evidence>
<feature type="compositionally biased region" description="Polar residues" evidence="5">
    <location>
        <begin position="261"/>
        <end position="279"/>
    </location>
</feature>
<feature type="region of interest" description="Disordered" evidence="5">
    <location>
        <begin position="593"/>
        <end position="729"/>
    </location>
</feature>
<feature type="region of interest" description="Disordered" evidence="5">
    <location>
        <begin position="312"/>
        <end position="374"/>
    </location>
</feature>
<evidence type="ECO:0000256" key="5">
    <source>
        <dbReference type="SAM" id="MobiDB-lite"/>
    </source>
</evidence>
<dbReference type="Proteomes" id="UP000774326">
    <property type="component" value="Unassembled WGS sequence"/>
</dbReference>
<feature type="compositionally biased region" description="Polar residues" evidence="5">
    <location>
        <begin position="548"/>
        <end position="567"/>
    </location>
</feature>
<feature type="region of interest" description="Disordered" evidence="5">
    <location>
        <begin position="449"/>
        <end position="517"/>
    </location>
</feature>
<keyword evidence="8" id="KW-1185">Reference proteome</keyword>
<dbReference type="PANTHER" id="PTHR28013">
    <property type="entry name" value="PROTEIN DCV1-RELATED"/>
    <property type="match status" value="1"/>
</dbReference>
<dbReference type="AlphaFoldDB" id="A0A9P8Q7X6"/>
<accession>A0A9P8Q7X6</accession>
<organism evidence="7 8">
    <name type="scientific">Wickerhamomyces pijperi</name>
    <name type="common">Yeast</name>
    <name type="synonym">Pichia pijperi</name>
    <dbReference type="NCBI Taxonomy" id="599730"/>
    <lineage>
        <taxon>Eukaryota</taxon>
        <taxon>Fungi</taxon>
        <taxon>Dikarya</taxon>
        <taxon>Ascomycota</taxon>
        <taxon>Saccharomycotina</taxon>
        <taxon>Saccharomycetes</taxon>
        <taxon>Phaffomycetales</taxon>
        <taxon>Wickerhamomycetaceae</taxon>
        <taxon>Wickerhamomyces</taxon>
    </lineage>
</organism>
<dbReference type="GO" id="GO:0032153">
    <property type="term" value="C:cell division site"/>
    <property type="evidence" value="ECO:0007669"/>
    <property type="project" value="TreeGrafter"/>
</dbReference>
<name>A0A9P8Q7X6_WICPI</name>
<evidence type="ECO:0000256" key="1">
    <source>
        <dbReference type="ARBA" id="ARBA00004141"/>
    </source>
</evidence>
<evidence type="ECO:0000313" key="7">
    <source>
        <dbReference type="EMBL" id="KAH3684702.1"/>
    </source>
</evidence>
<keyword evidence="2 6" id="KW-0812">Transmembrane</keyword>
<feature type="compositionally biased region" description="Low complexity" evidence="5">
    <location>
        <begin position="661"/>
        <end position="671"/>
    </location>
</feature>
<feature type="compositionally biased region" description="Polar residues" evidence="5">
    <location>
        <begin position="474"/>
        <end position="484"/>
    </location>
</feature>
<feature type="compositionally biased region" description="Polar residues" evidence="5">
    <location>
        <begin position="618"/>
        <end position="644"/>
    </location>
</feature>
<feature type="region of interest" description="Disordered" evidence="5">
    <location>
        <begin position="835"/>
        <end position="868"/>
    </location>
</feature>
<feature type="region of interest" description="Disordered" evidence="5">
    <location>
        <begin position="403"/>
        <end position="434"/>
    </location>
</feature>
<evidence type="ECO:0000256" key="6">
    <source>
        <dbReference type="SAM" id="Phobius"/>
    </source>
</evidence>
<dbReference type="InterPro" id="IPR009571">
    <property type="entry name" value="SUR7/Rim9-like_fungi"/>
</dbReference>
<evidence type="ECO:0000256" key="4">
    <source>
        <dbReference type="ARBA" id="ARBA00023136"/>
    </source>
</evidence>
<feature type="compositionally biased region" description="Polar residues" evidence="5">
    <location>
        <begin position="674"/>
        <end position="692"/>
    </location>
</feature>
<feature type="compositionally biased region" description="Low complexity" evidence="5">
    <location>
        <begin position="793"/>
        <end position="809"/>
    </location>
</feature>
<dbReference type="PANTHER" id="PTHR28013:SF3">
    <property type="entry name" value="PROTEIN DCV1-RELATED"/>
    <property type="match status" value="1"/>
</dbReference>
<protein>
    <recommendedName>
        <fullName evidence="9">PH-response regulator protein palI/RIM9</fullName>
    </recommendedName>
</protein>
<proteinExistence type="predicted"/>
<gene>
    <name evidence="7" type="ORF">WICPIJ_004337</name>
</gene>
<keyword evidence="4 6" id="KW-0472">Membrane</keyword>
<evidence type="ECO:0000313" key="8">
    <source>
        <dbReference type="Proteomes" id="UP000774326"/>
    </source>
</evidence>
<feature type="compositionally biased region" description="Acidic residues" evidence="5">
    <location>
        <begin position="318"/>
        <end position="329"/>
    </location>
</feature>
<feature type="transmembrane region" description="Helical" evidence="6">
    <location>
        <begin position="89"/>
        <end position="109"/>
    </location>
</feature>
<feature type="compositionally biased region" description="Acidic residues" evidence="5">
    <location>
        <begin position="492"/>
        <end position="508"/>
    </location>
</feature>
<reference evidence="7" key="1">
    <citation type="journal article" date="2021" name="Open Biol.">
        <title>Shared evolutionary footprints suggest mitochondrial oxidative damage underlies multiple complex I losses in fungi.</title>
        <authorList>
            <person name="Schikora-Tamarit M.A."/>
            <person name="Marcet-Houben M."/>
            <person name="Nosek J."/>
            <person name="Gabaldon T."/>
        </authorList>
    </citation>
    <scope>NUCLEOTIDE SEQUENCE</scope>
    <source>
        <strain evidence="7">CBS2887</strain>
    </source>
</reference>
<feature type="transmembrane region" description="Helical" evidence="6">
    <location>
        <begin position="152"/>
        <end position="173"/>
    </location>
</feature>
<dbReference type="GO" id="GO:0005886">
    <property type="term" value="C:plasma membrane"/>
    <property type="evidence" value="ECO:0007669"/>
    <property type="project" value="InterPro"/>
</dbReference>
<feature type="compositionally biased region" description="Polar residues" evidence="5">
    <location>
        <begin position="339"/>
        <end position="355"/>
    </location>
</feature>
<evidence type="ECO:0000256" key="3">
    <source>
        <dbReference type="ARBA" id="ARBA00022989"/>
    </source>
</evidence>
<evidence type="ECO:0008006" key="9">
    <source>
        <dbReference type="Google" id="ProtNLM"/>
    </source>
</evidence>
<sequence length="868" mass="95614">MGFRIRPATTLLVLLIVVLGLQILAIISVPVTKSIALCTYDGYKFGVFGLCKGDECTSISIGYTGKELSDALSGFSLPSNARKSVSKLLIVHVVSAGFTLAMLFSSIMLHWSGPSKSLRFLLFNLLLSIPTFLLSLLSFLVDILLFVPHLDWGGWIVLAATVLISVCSVLLCIMRRTASSRHGHVKNYGKSNNFGEGGEYQLAPLTYDYGTVDGGSFVKPLESQDNDDGDDTFDAGYHSRYTDIANMPQTTIHDHVRDGSVVSSSHNGYLSRSSPYTATEDNDKANEDVNILNNESSAALDNPLLGQDHYQQANQQNYDEEEEEEEAEEYQTAVGLPDHQTSNPYSYSEYNTAYEPTSAPYPTTEPVPGLDNGLSDIYETKATAPYPISDPITIQTDIAGFQEDESSPINSPTASQPPSSPSKLLGPRPYRGSVTSLQDLMTDADVAGETEPELNTAESGLSKDEVSVTRKPTYRTQIENSLNALQPHENSTEENEDEDDDDEEEGDPFDFVKRSTHAPRVGRNIGVLDEDDFESSILTDYNHQETSSYFDQSVRQPDSLVESNNGSGFHDDQSSFTNPLAIRNKQLVEEDELSSEYSSRLPSVSSSYYPPSQVSHSANQQSYTRTHESVQYQSPNINTGTSRFIMTPTPPNSQAGQSASLQQHNQQQNHLTPDITSYHNPQTHRPTSQDLQELTEYKSTVEVDSNNLQLPSPDDVRSTPPPSFTGQSFASSHFTSVSQRGINPEYIKLHPEEFGLIRMQDEQGGQLKNNNQQQDEGRNMSLQAKGRIPPHIQSQAQQQTQAQPQPQAQVNELRPHGNMGRFDINKTGLMIPPKLNNKEIATTGTGPSVIDSNPDFSVVGRGEGRKKI</sequence>
<dbReference type="GO" id="GO:0035838">
    <property type="term" value="C:growing cell tip"/>
    <property type="evidence" value="ECO:0007669"/>
    <property type="project" value="TreeGrafter"/>
</dbReference>
<feature type="compositionally biased region" description="Low complexity" evidence="5">
    <location>
        <begin position="595"/>
        <end position="617"/>
    </location>
</feature>
<feature type="region of interest" description="Disordered" evidence="5">
    <location>
        <begin position="789"/>
        <end position="823"/>
    </location>
</feature>
<comment type="subcellular location">
    <subcellularLocation>
        <location evidence="1">Membrane</location>
        <topology evidence="1">Multi-pass membrane protein</topology>
    </subcellularLocation>
</comment>
<dbReference type="EMBL" id="JAEUBG010002357">
    <property type="protein sequence ID" value="KAH3684702.1"/>
    <property type="molecule type" value="Genomic_DNA"/>
</dbReference>
<dbReference type="Pfam" id="PF06687">
    <property type="entry name" value="SUR7"/>
    <property type="match status" value="1"/>
</dbReference>
<feature type="region of interest" description="Disordered" evidence="5">
    <location>
        <begin position="548"/>
        <end position="578"/>
    </location>
</feature>
<feature type="transmembrane region" description="Helical" evidence="6">
    <location>
        <begin position="121"/>
        <end position="146"/>
    </location>
</feature>
<reference evidence="7" key="2">
    <citation type="submission" date="2021-01" db="EMBL/GenBank/DDBJ databases">
        <authorList>
            <person name="Schikora-Tamarit M.A."/>
        </authorList>
    </citation>
    <scope>NUCLEOTIDE SEQUENCE</scope>
    <source>
        <strain evidence="7">CBS2887</strain>
    </source>
</reference>